<dbReference type="Proteomes" id="UP000284706">
    <property type="component" value="Unassembled WGS sequence"/>
</dbReference>
<dbReference type="OrthoDB" id="5572844at2759"/>
<feature type="compositionally biased region" description="Polar residues" evidence="1">
    <location>
        <begin position="416"/>
        <end position="426"/>
    </location>
</feature>
<keyword evidence="3" id="KW-1185">Reference proteome</keyword>
<feature type="compositionally biased region" description="Polar residues" evidence="1">
    <location>
        <begin position="311"/>
        <end position="340"/>
    </location>
</feature>
<evidence type="ECO:0008006" key="4">
    <source>
        <dbReference type="Google" id="ProtNLM"/>
    </source>
</evidence>
<feature type="compositionally biased region" description="Basic and acidic residues" evidence="1">
    <location>
        <begin position="396"/>
        <end position="409"/>
    </location>
</feature>
<reference evidence="2 3" key="1">
    <citation type="journal article" date="2018" name="Evol. Lett.">
        <title>Horizontal gene cluster transfer increased hallucinogenic mushroom diversity.</title>
        <authorList>
            <person name="Reynolds H.T."/>
            <person name="Vijayakumar V."/>
            <person name="Gluck-Thaler E."/>
            <person name="Korotkin H.B."/>
            <person name="Matheny P.B."/>
            <person name="Slot J.C."/>
        </authorList>
    </citation>
    <scope>NUCLEOTIDE SEQUENCE [LARGE SCALE GENOMIC DNA]</scope>
    <source>
        <strain evidence="2 3">SRW20</strain>
    </source>
</reference>
<proteinExistence type="predicted"/>
<dbReference type="AlphaFoldDB" id="A0A409XXJ5"/>
<dbReference type="InParanoid" id="A0A409XXJ5"/>
<accession>A0A409XXJ5</accession>
<feature type="compositionally biased region" description="Basic and acidic residues" evidence="1">
    <location>
        <begin position="199"/>
        <end position="212"/>
    </location>
</feature>
<organism evidence="2 3">
    <name type="scientific">Gymnopilus dilepis</name>
    <dbReference type="NCBI Taxonomy" id="231916"/>
    <lineage>
        <taxon>Eukaryota</taxon>
        <taxon>Fungi</taxon>
        <taxon>Dikarya</taxon>
        <taxon>Basidiomycota</taxon>
        <taxon>Agaricomycotina</taxon>
        <taxon>Agaricomycetes</taxon>
        <taxon>Agaricomycetidae</taxon>
        <taxon>Agaricales</taxon>
        <taxon>Agaricineae</taxon>
        <taxon>Hymenogastraceae</taxon>
        <taxon>Gymnopilus</taxon>
    </lineage>
</organism>
<feature type="region of interest" description="Disordered" evidence="1">
    <location>
        <begin position="470"/>
        <end position="490"/>
    </location>
</feature>
<feature type="region of interest" description="Disordered" evidence="1">
    <location>
        <begin position="199"/>
        <end position="256"/>
    </location>
</feature>
<dbReference type="InterPro" id="IPR018608">
    <property type="entry name" value="Gti1/Pac2"/>
</dbReference>
<protein>
    <recommendedName>
        <fullName evidence="4">Gti1/Pac2 family protein</fullName>
    </recommendedName>
</protein>
<dbReference type="PANTHER" id="PTHR28027">
    <property type="entry name" value="TRANSCRIPTIONAL REGULATOR MIT1"/>
    <property type="match status" value="1"/>
</dbReference>
<evidence type="ECO:0000313" key="3">
    <source>
        <dbReference type="Proteomes" id="UP000284706"/>
    </source>
</evidence>
<gene>
    <name evidence="2" type="ORF">CVT26_008460</name>
</gene>
<evidence type="ECO:0000313" key="2">
    <source>
        <dbReference type="EMBL" id="PPQ95441.1"/>
    </source>
</evidence>
<feature type="compositionally biased region" description="Polar residues" evidence="1">
    <location>
        <begin position="291"/>
        <end position="303"/>
    </location>
</feature>
<dbReference type="Pfam" id="PF09729">
    <property type="entry name" value="Gti1_Pac2"/>
    <property type="match status" value="1"/>
</dbReference>
<feature type="compositionally biased region" description="Low complexity" evidence="1">
    <location>
        <begin position="234"/>
        <end position="246"/>
    </location>
</feature>
<evidence type="ECO:0000256" key="1">
    <source>
        <dbReference type="SAM" id="MobiDB-lite"/>
    </source>
</evidence>
<dbReference type="EMBL" id="NHYE01001425">
    <property type="protein sequence ID" value="PPQ95441.1"/>
    <property type="molecule type" value="Genomic_DNA"/>
</dbReference>
<dbReference type="PANTHER" id="PTHR28027:SF2">
    <property type="entry name" value="TRANSCRIPTIONAL REGULATOR MIT1"/>
    <property type="match status" value="1"/>
</dbReference>
<dbReference type="GO" id="GO:0003677">
    <property type="term" value="F:DNA binding"/>
    <property type="evidence" value="ECO:0007669"/>
    <property type="project" value="TreeGrafter"/>
</dbReference>
<comment type="caution">
    <text evidence="2">The sequence shown here is derived from an EMBL/GenBank/DDBJ whole genome shotgun (WGS) entry which is preliminary data.</text>
</comment>
<sequence>MSSNPDVPPFTGYVETTVNALRLIHAARQGVIPRITRRLNDSERRSMIKSGAVFVFSVEESGIKRWTDGLLWSPSRIVGNFLVYREINERTSSRGSHNKKPYPCDESPTRAFIRKSSPDQMSGAFRGHSSDQGTFKVGGLVKKTITVTIEGSDLHLISYYTPDDIRSGRLKRPSSRADIMTLYMPPEIFRLTNFRVPPKVERGPDGKPRLVREEEEPEQVECKIEDQGYTIPASPTWSNHSSPSSPMDGYGSNNIYSGQGQGNGCVNGRWTPSQGNPIAASLHREIASGGWSPTNSALTSNHTMSRRRESSSAQSDSWTSINGRWQNQQHDSTATSQSVGAYSDRLRGRSGSQYEDGQVAQRRDNNPNGHTSFPVRYHTPHPTTTRESALQRLHWQPREAPDQPRDLRRAPGVNGQAGNSFSSSSPVAFTPQGYTTHTYTSSWTPADANIMATPTLHSIANQSPLSYEGTYNSTVPSPEGYANVEDYQDS</sequence>
<name>A0A409XXJ5_9AGAR</name>
<feature type="region of interest" description="Disordered" evidence="1">
    <location>
        <begin position="289"/>
        <end position="426"/>
    </location>
</feature>